<gene>
    <name evidence="1" type="ORF">ElP_73640</name>
    <name evidence="2" type="ORF">ElP_74530</name>
</gene>
<dbReference type="Pfam" id="PF02586">
    <property type="entry name" value="SRAP"/>
    <property type="match status" value="1"/>
</dbReference>
<evidence type="ECO:0000313" key="1">
    <source>
        <dbReference type="EMBL" id="QDV39397.1"/>
    </source>
</evidence>
<geneLocation type="plasmid" evidence="3">
    <name>pelp_2</name>
</geneLocation>
<dbReference type="EMBL" id="CP036429">
    <property type="protein sequence ID" value="QDV39486.1"/>
    <property type="molecule type" value="Genomic_DNA"/>
</dbReference>
<dbReference type="RefSeq" id="WP_390836261.1">
    <property type="nucleotide sequence ID" value="NZ_CP036428.1"/>
</dbReference>
<protein>
    <recommendedName>
        <fullName evidence="4">SOS response-associated peptidase YedK</fullName>
    </recommendedName>
</protein>
<name>A0A518HEW7_9BACT</name>
<dbReference type="Proteomes" id="UP000317835">
    <property type="component" value="Plasmid pElP_3"/>
</dbReference>
<accession>A0A518HEW7</accession>
<evidence type="ECO:0008006" key="4">
    <source>
        <dbReference type="Google" id="ProtNLM"/>
    </source>
</evidence>
<dbReference type="KEGG" id="tpla:ElP_73640"/>
<dbReference type="GO" id="GO:0003697">
    <property type="term" value="F:single-stranded DNA binding"/>
    <property type="evidence" value="ECO:0007669"/>
    <property type="project" value="InterPro"/>
</dbReference>
<evidence type="ECO:0000313" key="3">
    <source>
        <dbReference type="Proteomes" id="UP000317835"/>
    </source>
</evidence>
<dbReference type="Gene3D" id="3.90.1680.10">
    <property type="entry name" value="SOS response associated peptidase-like"/>
    <property type="match status" value="1"/>
</dbReference>
<proteinExistence type="predicted"/>
<organism evidence="1 3">
    <name type="scientific">Tautonia plasticadhaerens</name>
    <dbReference type="NCBI Taxonomy" id="2527974"/>
    <lineage>
        <taxon>Bacteria</taxon>
        <taxon>Pseudomonadati</taxon>
        <taxon>Planctomycetota</taxon>
        <taxon>Planctomycetia</taxon>
        <taxon>Isosphaerales</taxon>
        <taxon>Isosphaeraceae</taxon>
        <taxon>Tautonia</taxon>
    </lineage>
</organism>
<dbReference type="GO" id="GO:0106300">
    <property type="term" value="P:protein-DNA covalent cross-linking repair"/>
    <property type="evidence" value="ECO:0007669"/>
    <property type="project" value="InterPro"/>
</dbReference>
<sequence length="60" mass="6492">MCGRYALHAHRRAIAEAFDLDPDEVPELPRRYNVAPTQDVLAVRSGSEGVGGGWRRSAGG</sequence>
<evidence type="ECO:0000313" key="2">
    <source>
        <dbReference type="EMBL" id="QDV39486.1"/>
    </source>
</evidence>
<geneLocation type="plasmid" evidence="3">
    <name>pelp_3</name>
</geneLocation>
<reference evidence="1 3" key="1">
    <citation type="submission" date="2019-02" db="EMBL/GenBank/DDBJ databases">
        <title>Deep-cultivation of Planctomycetes and their phenomic and genomic characterization uncovers novel biology.</title>
        <authorList>
            <person name="Wiegand S."/>
            <person name="Jogler M."/>
            <person name="Boedeker C."/>
            <person name="Pinto D."/>
            <person name="Vollmers J."/>
            <person name="Rivas-Marin E."/>
            <person name="Kohn T."/>
            <person name="Peeters S.H."/>
            <person name="Heuer A."/>
            <person name="Rast P."/>
            <person name="Oberbeckmann S."/>
            <person name="Bunk B."/>
            <person name="Jeske O."/>
            <person name="Meyerdierks A."/>
            <person name="Storesund J.E."/>
            <person name="Kallscheuer N."/>
            <person name="Luecker S."/>
            <person name="Lage O.M."/>
            <person name="Pohl T."/>
            <person name="Merkel B.J."/>
            <person name="Hornburger P."/>
            <person name="Mueller R.-W."/>
            <person name="Bruemmer F."/>
            <person name="Labrenz M."/>
            <person name="Spormann A.M."/>
            <person name="Op den Camp H."/>
            <person name="Overmann J."/>
            <person name="Amann R."/>
            <person name="Jetten M.S.M."/>
            <person name="Mascher T."/>
            <person name="Medema M.H."/>
            <person name="Devos D.P."/>
            <person name="Kaster A.-K."/>
            <person name="Ovreas L."/>
            <person name="Rohde M."/>
            <person name="Galperin M.Y."/>
            <person name="Jogler C."/>
        </authorList>
    </citation>
    <scope>NUCLEOTIDE SEQUENCE [LARGE SCALE GENOMIC DNA]</scope>
    <source>
        <strain evidence="1 3">ElP</strain>
        <plasmid evidence="3">pelp_2</plasmid>
        <plasmid evidence="1">pElP_2</plasmid>
        <plasmid evidence="2">pElP_3</plasmid>
        <plasmid evidence="3">pelp_3</plasmid>
    </source>
</reference>
<keyword evidence="1" id="KW-0614">Plasmid</keyword>
<dbReference type="SUPFAM" id="SSF143081">
    <property type="entry name" value="BB1717-like"/>
    <property type="match status" value="1"/>
</dbReference>
<dbReference type="InterPro" id="IPR036590">
    <property type="entry name" value="SRAP-like"/>
</dbReference>
<dbReference type="InterPro" id="IPR003738">
    <property type="entry name" value="SRAP"/>
</dbReference>
<dbReference type="KEGG" id="tpla:ElP_74530"/>
<geneLocation type="plasmid" evidence="2">
    <name>pElP_3</name>
</geneLocation>
<dbReference type="AlphaFoldDB" id="A0A518HEW7"/>
<dbReference type="EMBL" id="CP036428">
    <property type="protein sequence ID" value="QDV39397.1"/>
    <property type="molecule type" value="Genomic_DNA"/>
</dbReference>
<geneLocation type="plasmid" evidence="1">
    <name>pElP_2</name>
</geneLocation>
<keyword evidence="3" id="KW-1185">Reference proteome</keyword>
<dbReference type="Proteomes" id="UP000317835">
    <property type="component" value="Plasmid pElP_2"/>
</dbReference>